<dbReference type="PANTHER" id="PTHR43585:SF2">
    <property type="entry name" value="ATP-GRASP ENZYME FSQD"/>
    <property type="match status" value="1"/>
</dbReference>
<evidence type="ECO:0000256" key="1">
    <source>
        <dbReference type="ARBA" id="ARBA00022598"/>
    </source>
</evidence>
<dbReference type="GO" id="GO:0046872">
    <property type="term" value="F:metal ion binding"/>
    <property type="evidence" value="ECO:0007669"/>
    <property type="project" value="InterPro"/>
</dbReference>
<keyword evidence="3 4" id="KW-0067">ATP-binding</keyword>
<dbReference type="Proteomes" id="UP000288351">
    <property type="component" value="Unassembled WGS sequence"/>
</dbReference>
<evidence type="ECO:0000313" key="7">
    <source>
        <dbReference type="Proteomes" id="UP000288351"/>
    </source>
</evidence>
<dbReference type="InterPro" id="IPR052032">
    <property type="entry name" value="ATP-dep_AA_Ligase"/>
</dbReference>
<evidence type="ECO:0000256" key="3">
    <source>
        <dbReference type="ARBA" id="ARBA00022840"/>
    </source>
</evidence>
<gene>
    <name evidence="6" type="ORF">SALB_08411</name>
</gene>
<dbReference type="GO" id="GO:0005524">
    <property type="term" value="F:ATP binding"/>
    <property type="evidence" value="ECO:0007669"/>
    <property type="project" value="UniProtKB-UniRule"/>
</dbReference>
<evidence type="ECO:0000256" key="2">
    <source>
        <dbReference type="ARBA" id="ARBA00022741"/>
    </source>
</evidence>
<dbReference type="Pfam" id="PF18603">
    <property type="entry name" value="LAL_C2"/>
    <property type="match status" value="1"/>
</dbReference>
<dbReference type="Gene3D" id="3.40.50.20">
    <property type="match status" value="2"/>
</dbReference>
<dbReference type="InterPro" id="IPR011761">
    <property type="entry name" value="ATP-grasp"/>
</dbReference>
<dbReference type="PROSITE" id="PS50975">
    <property type="entry name" value="ATP_GRASP"/>
    <property type="match status" value="2"/>
</dbReference>
<reference evidence="6 7" key="1">
    <citation type="journal article" date="2019" name="Microbiol. Resour. Announc.">
        <title>Draft Genome Sequence of the Most Traditional epsilon-Poly-l-Lysine Producer, Streptomyces albulus NBRC14147.</title>
        <authorList>
            <person name="Yamanaka K."/>
            <person name="Hamano Y."/>
        </authorList>
    </citation>
    <scope>NUCLEOTIDE SEQUENCE [LARGE SCALE GENOMIC DNA]</scope>
    <source>
        <strain evidence="6 7">NBRC 14147</strain>
    </source>
</reference>
<feature type="domain" description="ATP-grasp" evidence="5">
    <location>
        <begin position="115"/>
        <end position="303"/>
    </location>
</feature>
<accession>A0A401RD98</accession>
<dbReference type="PANTHER" id="PTHR43585">
    <property type="entry name" value="FUMIPYRROLE BIOSYNTHESIS PROTEIN C"/>
    <property type="match status" value="1"/>
</dbReference>
<proteinExistence type="predicted"/>
<sequence length="808" mass="86110">MHHVLVIHRWTDRYADYAAYLDHTTHRVSYVTTERAARHLPVEHAAGVRLVDSTEDVKAVREAIDALVEKSGPVTRIVALQETDLDLAADLRDALDLPGQRGADLEPLRDKLLMAERLAAADVPVPPTADAPDHAAVTDFAARHGWPVLVKPRRGTASAGITRLDSPAALADYAFPRDGAMLVQPWLPDEVLHVDGVFTGDGLGPWRAARYLTTCLEFTTGTALASVEIDDPDLLDRIAEITTATTRALFSGPAVFHLELFRGDHGALTVLEIGSRPGGAEVPFVWREVHGIDLMAVACAHQVGTEPPPLPTAPPTEVAGWLLVPPSASLPCRVRTPPAAQQDGPYAQVAPAAGALLTGGGYEHAGARFRYRGASSAEVAAAVRRTMRDAVLDCTPLDPAAPPRLVVIGCGNPPYREYALHTLAGHLSTALVQPAEIDWQRRYVADRFVAADTTDPAATTRAAAALLADHPGPGAVLTWDEALLETTAEVARRLHLPHMSPEAVRRCRDKLTTRRLLERAGVPSARFRHVHTADQARAAADELGPQVVVKPRDLAGSIGVSLADGPTEAARAYARAVGAAFPGLGALDGAIVEEYLSGPEISVDCAVAGDTVHVVNVARKRLGFAPHFEETGHLVAPWRHEPWADEVRAVVTDAHTALGIRTGLTHTELRLTPTGPRIVEVNGRLGGDFIPLLGTLATGLDPVVTAADLALGRTPDLHPTHDRCAEVRFLYPERDGTVASLDVTAAAAEPGIERAVPLATPGTRLLLPPRGIVPRLAALLATGETPDECAVALDRAQRAVRHSLTPLR</sequence>
<dbReference type="Gene3D" id="3.30.470.20">
    <property type="entry name" value="ATP-grasp fold, B domain"/>
    <property type="match status" value="2"/>
</dbReference>
<evidence type="ECO:0000259" key="5">
    <source>
        <dbReference type="PROSITE" id="PS50975"/>
    </source>
</evidence>
<dbReference type="Gene3D" id="3.30.1490.20">
    <property type="entry name" value="ATP-grasp fold, A domain"/>
    <property type="match status" value="1"/>
</dbReference>
<feature type="domain" description="ATP-grasp" evidence="5">
    <location>
        <begin position="514"/>
        <end position="711"/>
    </location>
</feature>
<dbReference type="AlphaFoldDB" id="A0A401RD98"/>
<comment type="caution">
    <text evidence="6">The sequence shown here is derived from an EMBL/GenBank/DDBJ whole genome shotgun (WGS) entry which is preliminary data.</text>
</comment>
<dbReference type="RefSeq" id="WP_020931037.1">
    <property type="nucleotide sequence ID" value="NZ_BHXC01000007.1"/>
</dbReference>
<dbReference type="Pfam" id="PF13535">
    <property type="entry name" value="ATP-grasp_4"/>
    <property type="match status" value="1"/>
</dbReference>
<organism evidence="6 7">
    <name type="scientific">Streptomyces noursei</name>
    <name type="common">Streptomyces albulus</name>
    <dbReference type="NCBI Taxonomy" id="1971"/>
    <lineage>
        <taxon>Bacteria</taxon>
        <taxon>Bacillati</taxon>
        <taxon>Actinomycetota</taxon>
        <taxon>Actinomycetes</taxon>
        <taxon>Kitasatosporales</taxon>
        <taxon>Streptomycetaceae</taxon>
        <taxon>Streptomyces</taxon>
    </lineage>
</organism>
<name>A0A401RD98_STRNR</name>
<evidence type="ECO:0000313" key="6">
    <source>
        <dbReference type="EMBL" id="GCB95604.1"/>
    </source>
</evidence>
<keyword evidence="1" id="KW-0436">Ligase</keyword>
<dbReference type="InterPro" id="IPR040570">
    <property type="entry name" value="LAL_C2"/>
</dbReference>
<keyword evidence="2 4" id="KW-0547">Nucleotide-binding</keyword>
<dbReference type="SUPFAM" id="SSF56059">
    <property type="entry name" value="Glutathione synthetase ATP-binding domain-like"/>
    <property type="match status" value="2"/>
</dbReference>
<evidence type="ECO:0000256" key="4">
    <source>
        <dbReference type="PROSITE-ProRule" id="PRU00409"/>
    </source>
</evidence>
<dbReference type="EMBL" id="BHXC01000007">
    <property type="protein sequence ID" value="GCB95604.1"/>
    <property type="molecule type" value="Genomic_DNA"/>
</dbReference>
<dbReference type="GO" id="GO:0016874">
    <property type="term" value="F:ligase activity"/>
    <property type="evidence" value="ECO:0007669"/>
    <property type="project" value="UniProtKB-KW"/>
</dbReference>
<dbReference type="SMART" id="SM01209">
    <property type="entry name" value="GARS_A"/>
    <property type="match status" value="1"/>
</dbReference>
<protein>
    <submittedName>
        <fullName evidence="6">Carboxylase</fullName>
    </submittedName>
</protein>
<dbReference type="InterPro" id="IPR013815">
    <property type="entry name" value="ATP_grasp_subdomain_1"/>
</dbReference>